<gene>
    <name evidence="6" type="ORF">SacmaDRAFT_1209</name>
</gene>
<dbReference type="GO" id="GO:0004601">
    <property type="term" value="F:peroxidase activity"/>
    <property type="evidence" value="ECO:0007669"/>
    <property type="project" value="UniProtKB-KW"/>
</dbReference>
<dbReference type="AlphaFoldDB" id="H5WXG3"/>
<dbReference type="EMBL" id="CM001439">
    <property type="protein sequence ID" value="EHR49492.1"/>
    <property type="molecule type" value="Genomic_DNA"/>
</dbReference>
<dbReference type="SUPFAM" id="SSF52833">
    <property type="entry name" value="Thioredoxin-like"/>
    <property type="match status" value="1"/>
</dbReference>
<dbReference type="PROSITE" id="PS00460">
    <property type="entry name" value="GLUTATHIONE_PEROXID_1"/>
    <property type="match status" value="1"/>
</dbReference>
<dbReference type="PIRSF" id="PIRSF000303">
    <property type="entry name" value="Glutathion_perox"/>
    <property type="match status" value="1"/>
</dbReference>
<organism evidence="6 7">
    <name type="scientific">Saccharomonospora marina XMU15</name>
    <dbReference type="NCBI Taxonomy" id="882083"/>
    <lineage>
        <taxon>Bacteria</taxon>
        <taxon>Bacillati</taxon>
        <taxon>Actinomycetota</taxon>
        <taxon>Actinomycetes</taxon>
        <taxon>Pseudonocardiales</taxon>
        <taxon>Pseudonocardiaceae</taxon>
        <taxon>Saccharomonospora</taxon>
    </lineage>
</organism>
<dbReference type="InterPro" id="IPR029760">
    <property type="entry name" value="GPX_CS"/>
</dbReference>
<comment type="similarity">
    <text evidence="1 5">Belongs to the glutathione peroxidase family.</text>
</comment>
<dbReference type="Pfam" id="PF00255">
    <property type="entry name" value="GSHPx"/>
    <property type="match status" value="1"/>
</dbReference>
<dbReference type="GO" id="GO:0034599">
    <property type="term" value="P:cellular response to oxidative stress"/>
    <property type="evidence" value="ECO:0007669"/>
    <property type="project" value="TreeGrafter"/>
</dbReference>
<keyword evidence="3 5" id="KW-0560">Oxidoreductase</keyword>
<dbReference type="InterPro" id="IPR029759">
    <property type="entry name" value="GPX_AS"/>
</dbReference>
<dbReference type="InterPro" id="IPR036249">
    <property type="entry name" value="Thioredoxin-like_sf"/>
</dbReference>
<dbReference type="InterPro" id="IPR000889">
    <property type="entry name" value="Glutathione_peroxidase"/>
</dbReference>
<dbReference type="PROSITE" id="PS51355">
    <property type="entry name" value="GLUTATHIONE_PEROXID_3"/>
    <property type="match status" value="1"/>
</dbReference>
<accession>H5WXG3</accession>
<name>H5WXG3_9PSEU</name>
<dbReference type="HOGENOM" id="CLU_029507_2_2_11"/>
<dbReference type="PROSITE" id="PS00763">
    <property type="entry name" value="GLUTATHIONE_PEROXID_2"/>
    <property type="match status" value="1"/>
</dbReference>
<dbReference type="FunFam" id="3.40.30.10:FF:000010">
    <property type="entry name" value="Glutathione peroxidase"/>
    <property type="match status" value="1"/>
</dbReference>
<sequence>MSNPQYGVKQCRAMSVHQFRVLTADGEIRSLAEYKGRVLLIVNVASKCGLTPQYEGLEEMYRTCKDRGLEILAFPCNQFGGQEPGTNDEIQRFCSTTYDVTFPVFAKVDVNGTTADPLFAYLREQAPGDFGPDSGPLYEHVKNSRPEAIGTDEVKWNFTKFLVDRDGAVVRRFEPTVSPGQVQTEIAALLA</sequence>
<dbReference type="Proteomes" id="UP000004926">
    <property type="component" value="Chromosome"/>
</dbReference>
<dbReference type="STRING" id="882083.SacmaDRAFT_1209"/>
<dbReference type="PRINTS" id="PR01011">
    <property type="entry name" value="GLUTPROXDASE"/>
</dbReference>
<dbReference type="Gene3D" id="3.40.30.10">
    <property type="entry name" value="Glutaredoxin"/>
    <property type="match status" value="1"/>
</dbReference>
<dbReference type="CDD" id="cd00340">
    <property type="entry name" value="GSH_Peroxidase"/>
    <property type="match status" value="1"/>
</dbReference>
<evidence type="ECO:0000313" key="6">
    <source>
        <dbReference type="EMBL" id="EHR49492.1"/>
    </source>
</evidence>
<evidence type="ECO:0000256" key="1">
    <source>
        <dbReference type="ARBA" id="ARBA00006926"/>
    </source>
</evidence>
<reference evidence="6 7" key="1">
    <citation type="journal article" date="2012" name="Stand. Genomic Sci.">
        <title>Genome sequence of the ocean sediment bacterium Saccharomonospora marina type strain (XMU15(T)).</title>
        <authorList>
            <person name="Klenk H.P."/>
            <person name="Lu M."/>
            <person name="Lucas S."/>
            <person name="Lapidus A."/>
            <person name="Copeland A."/>
            <person name="Pitluck S."/>
            <person name="Goodwin L.A."/>
            <person name="Han C."/>
            <person name="Tapia R."/>
            <person name="Brambilla E.M."/>
            <person name="Potter G."/>
            <person name="Land M."/>
            <person name="Ivanova N."/>
            <person name="Rohde M."/>
            <person name="Goker M."/>
            <person name="Detter J.C."/>
            <person name="Li W.J."/>
            <person name="Kyrpides N.C."/>
            <person name="Woyke T."/>
        </authorList>
    </citation>
    <scope>NUCLEOTIDE SEQUENCE [LARGE SCALE GENOMIC DNA]</scope>
    <source>
        <strain evidence="6 7">XMU15</strain>
    </source>
</reference>
<dbReference type="PANTHER" id="PTHR11592">
    <property type="entry name" value="GLUTATHIONE PEROXIDASE"/>
    <property type="match status" value="1"/>
</dbReference>
<evidence type="ECO:0000256" key="3">
    <source>
        <dbReference type="ARBA" id="ARBA00023002"/>
    </source>
</evidence>
<dbReference type="eggNOG" id="COG0386">
    <property type="taxonomic scope" value="Bacteria"/>
</dbReference>
<evidence type="ECO:0000256" key="5">
    <source>
        <dbReference type="RuleBase" id="RU000499"/>
    </source>
</evidence>
<protein>
    <recommendedName>
        <fullName evidence="5">Glutathione peroxidase</fullName>
    </recommendedName>
</protein>
<proteinExistence type="inferred from homology"/>
<evidence type="ECO:0000313" key="7">
    <source>
        <dbReference type="Proteomes" id="UP000004926"/>
    </source>
</evidence>
<feature type="active site" evidence="4">
    <location>
        <position position="48"/>
    </location>
</feature>
<keyword evidence="2 5" id="KW-0575">Peroxidase</keyword>
<evidence type="ECO:0000256" key="2">
    <source>
        <dbReference type="ARBA" id="ARBA00022559"/>
    </source>
</evidence>
<evidence type="ECO:0000256" key="4">
    <source>
        <dbReference type="PIRSR" id="PIRSR000303-1"/>
    </source>
</evidence>
<dbReference type="PANTHER" id="PTHR11592:SF78">
    <property type="entry name" value="GLUTATHIONE PEROXIDASE"/>
    <property type="match status" value="1"/>
</dbReference>
<keyword evidence="7" id="KW-1185">Reference proteome</keyword>